<reference evidence="2" key="1">
    <citation type="thesis" date="2020" institute="ProQuest LLC" country="789 East Eisenhower Parkway, Ann Arbor, MI, USA">
        <title>Comparative Genomics and Chromosome Evolution.</title>
        <authorList>
            <person name="Mudd A.B."/>
        </authorList>
    </citation>
    <scope>NUCLEOTIDE SEQUENCE</scope>
    <source>
        <strain evidence="2">1538</strain>
        <tissue evidence="2">Blood</tissue>
    </source>
</reference>
<name>A0AAV3B4P8_PYXAD</name>
<accession>A0AAV3B4P8</accession>
<organism evidence="2 3">
    <name type="scientific">Pyxicephalus adspersus</name>
    <name type="common">African bullfrog</name>
    <dbReference type="NCBI Taxonomy" id="30357"/>
    <lineage>
        <taxon>Eukaryota</taxon>
        <taxon>Metazoa</taxon>
        <taxon>Chordata</taxon>
        <taxon>Craniata</taxon>
        <taxon>Vertebrata</taxon>
        <taxon>Euteleostomi</taxon>
        <taxon>Amphibia</taxon>
        <taxon>Batrachia</taxon>
        <taxon>Anura</taxon>
        <taxon>Neobatrachia</taxon>
        <taxon>Ranoidea</taxon>
        <taxon>Pyxicephalidae</taxon>
        <taxon>Pyxicephalinae</taxon>
        <taxon>Pyxicephalus</taxon>
    </lineage>
</organism>
<dbReference type="Proteomes" id="UP001181693">
    <property type="component" value="Unassembled WGS sequence"/>
</dbReference>
<comment type="caution">
    <text evidence="2">The sequence shown here is derived from an EMBL/GenBank/DDBJ whole genome shotgun (WGS) entry which is preliminary data.</text>
</comment>
<evidence type="ECO:0000256" key="1">
    <source>
        <dbReference type="SAM" id="Phobius"/>
    </source>
</evidence>
<feature type="transmembrane region" description="Helical" evidence="1">
    <location>
        <begin position="21"/>
        <end position="40"/>
    </location>
</feature>
<gene>
    <name evidence="2" type="ORF">GDO54_001702</name>
</gene>
<keyword evidence="1" id="KW-0472">Membrane</keyword>
<dbReference type="AlphaFoldDB" id="A0AAV3B4P8"/>
<proteinExistence type="predicted"/>
<evidence type="ECO:0000313" key="3">
    <source>
        <dbReference type="Proteomes" id="UP001181693"/>
    </source>
</evidence>
<keyword evidence="3" id="KW-1185">Reference proteome</keyword>
<evidence type="ECO:0000313" key="2">
    <source>
        <dbReference type="EMBL" id="DBA34104.1"/>
    </source>
</evidence>
<protein>
    <submittedName>
        <fullName evidence="2">Uncharacterized protein</fullName>
    </submittedName>
</protein>
<keyword evidence="1" id="KW-0812">Transmembrane</keyword>
<dbReference type="EMBL" id="DYDO01000001">
    <property type="protein sequence ID" value="DBA34104.1"/>
    <property type="molecule type" value="Genomic_DNA"/>
</dbReference>
<keyword evidence="1" id="KW-1133">Transmembrane helix</keyword>
<sequence length="83" mass="10028">MQKYDNRQRFFLKYQCLILHSRVFLSYQMFFLTLFAHLVIPNILYFNNAFTVLFILAPVLKYVPNQIFCFPRPQSLQLFEVIG</sequence>